<evidence type="ECO:0000313" key="2">
    <source>
        <dbReference type="EMBL" id="RVW75478.1"/>
    </source>
</evidence>
<reference evidence="2 3" key="1">
    <citation type="journal article" date="2018" name="PLoS Genet.">
        <title>Population sequencing reveals clonal diversity and ancestral inbreeding in the grapevine cultivar Chardonnay.</title>
        <authorList>
            <person name="Roach M.J."/>
            <person name="Johnson D.L."/>
            <person name="Bohlmann J."/>
            <person name="van Vuuren H.J."/>
            <person name="Jones S.J."/>
            <person name="Pretorius I.S."/>
            <person name="Schmidt S.A."/>
            <person name="Borneman A.R."/>
        </authorList>
    </citation>
    <scope>NUCLEOTIDE SEQUENCE [LARGE SCALE GENOMIC DNA]</scope>
    <source>
        <strain evidence="3">cv. Chardonnay</strain>
        <tissue evidence="2">Leaf</tissue>
    </source>
</reference>
<dbReference type="AlphaFoldDB" id="A0A438GTI1"/>
<dbReference type="InterPro" id="IPR023614">
    <property type="entry name" value="Porin_dom_sf"/>
</dbReference>
<protein>
    <submittedName>
        <fullName evidence="2">Mitochondrial outer membrane protein porin 6</fullName>
    </submittedName>
</protein>
<name>A0A438GTI1_VITVI</name>
<evidence type="ECO:0000313" key="3">
    <source>
        <dbReference type="Proteomes" id="UP000288805"/>
    </source>
</evidence>
<dbReference type="EMBL" id="QGNW01000347">
    <property type="protein sequence ID" value="RVW75478.1"/>
    <property type="molecule type" value="Genomic_DNA"/>
</dbReference>
<comment type="caution">
    <text evidence="2">The sequence shown here is derived from an EMBL/GenBank/DDBJ whole genome shotgun (WGS) entry which is preliminary data.</text>
</comment>
<dbReference type="GO" id="GO:0005741">
    <property type="term" value="C:mitochondrial outer membrane"/>
    <property type="evidence" value="ECO:0007669"/>
    <property type="project" value="InterPro"/>
</dbReference>
<evidence type="ECO:0000256" key="1">
    <source>
        <dbReference type="ARBA" id="ARBA00009624"/>
    </source>
</evidence>
<dbReference type="GO" id="GO:0008308">
    <property type="term" value="F:voltage-gated monoatomic anion channel activity"/>
    <property type="evidence" value="ECO:0007669"/>
    <property type="project" value="InterPro"/>
</dbReference>
<dbReference type="Pfam" id="PF01459">
    <property type="entry name" value="Porin_3"/>
    <property type="match status" value="1"/>
</dbReference>
<sequence length="114" mass="12711">MCHSTYLYMEMRTDKGETLKASYIHSVNPPYGGTTVAAELTHKFNTYENSFTIGSAHVVDPYTMMKTRLSNNGKFAMLCQREWRPKSLITVSGEYDPKANNGATKLGLALALKP</sequence>
<dbReference type="PANTHER" id="PTHR11743:SF27">
    <property type="entry name" value="MITOCHONDRIAL OUTER MEMBRANE PROTEIN PORIN 4"/>
    <property type="match status" value="1"/>
</dbReference>
<dbReference type="PANTHER" id="PTHR11743">
    <property type="entry name" value="VOLTAGE-DEPENDENT ANION-SELECTIVE CHANNEL"/>
    <property type="match status" value="1"/>
</dbReference>
<dbReference type="InterPro" id="IPR001925">
    <property type="entry name" value="Porin_Euk"/>
</dbReference>
<comment type="similarity">
    <text evidence="1">Belongs to the eukaryotic mitochondrial porin (TC 1.B.8.1) family.</text>
</comment>
<dbReference type="Gene3D" id="2.40.160.10">
    <property type="entry name" value="Porin"/>
    <property type="match status" value="1"/>
</dbReference>
<organism evidence="2 3">
    <name type="scientific">Vitis vinifera</name>
    <name type="common">Grape</name>
    <dbReference type="NCBI Taxonomy" id="29760"/>
    <lineage>
        <taxon>Eukaryota</taxon>
        <taxon>Viridiplantae</taxon>
        <taxon>Streptophyta</taxon>
        <taxon>Embryophyta</taxon>
        <taxon>Tracheophyta</taxon>
        <taxon>Spermatophyta</taxon>
        <taxon>Magnoliopsida</taxon>
        <taxon>eudicotyledons</taxon>
        <taxon>Gunneridae</taxon>
        <taxon>Pentapetalae</taxon>
        <taxon>rosids</taxon>
        <taxon>Vitales</taxon>
        <taxon>Vitaceae</taxon>
        <taxon>Viteae</taxon>
        <taxon>Vitis</taxon>
    </lineage>
</organism>
<accession>A0A438GTI1</accession>
<dbReference type="Proteomes" id="UP000288805">
    <property type="component" value="Unassembled WGS sequence"/>
</dbReference>
<dbReference type="InterPro" id="IPR027246">
    <property type="entry name" value="Porin_Euk/Tom40"/>
</dbReference>
<gene>
    <name evidence="2" type="primary">VDAC6_1</name>
    <name evidence="2" type="ORF">CK203_051959</name>
</gene>
<proteinExistence type="inferred from homology"/>